<dbReference type="Gramene" id="OMERI03G25680.1">
    <property type="protein sequence ID" value="OMERI03G25680.1"/>
    <property type="gene ID" value="OMERI03G25680"/>
</dbReference>
<dbReference type="EnsemblPlants" id="OMERI03G25680.1">
    <property type="protein sequence ID" value="OMERI03G25680.1"/>
    <property type="gene ID" value="OMERI03G25680"/>
</dbReference>
<organism evidence="1">
    <name type="scientific">Oryza meridionalis</name>
    <dbReference type="NCBI Taxonomy" id="40149"/>
    <lineage>
        <taxon>Eukaryota</taxon>
        <taxon>Viridiplantae</taxon>
        <taxon>Streptophyta</taxon>
        <taxon>Embryophyta</taxon>
        <taxon>Tracheophyta</taxon>
        <taxon>Spermatophyta</taxon>
        <taxon>Magnoliopsida</taxon>
        <taxon>Liliopsida</taxon>
        <taxon>Poales</taxon>
        <taxon>Poaceae</taxon>
        <taxon>BOP clade</taxon>
        <taxon>Oryzoideae</taxon>
        <taxon>Oryzeae</taxon>
        <taxon>Oryzinae</taxon>
        <taxon>Oryza</taxon>
    </lineage>
</organism>
<keyword evidence="2" id="KW-1185">Reference proteome</keyword>
<protein>
    <submittedName>
        <fullName evidence="1">Uncharacterized protein</fullName>
    </submittedName>
</protein>
<name>A0A0E0D4H6_9ORYZ</name>
<dbReference type="Proteomes" id="UP000008021">
    <property type="component" value="Chromosome 3"/>
</dbReference>
<dbReference type="HOGENOM" id="CLU_2835496_0_0_1"/>
<dbReference type="AlphaFoldDB" id="A0A0E0D4H6"/>
<evidence type="ECO:0000313" key="1">
    <source>
        <dbReference type="EnsemblPlants" id="OMERI03G25680.1"/>
    </source>
</evidence>
<accession>A0A0E0D4H6</accession>
<reference evidence="1" key="2">
    <citation type="submission" date="2018-05" db="EMBL/GenBank/DDBJ databases">
        <title>OmerRS3 (Oryza meridionalis Reference Sequence Version 3).</title>
        <authorList>
            <person name="Zhang J."/>
            <person name="Kudrna D."/>
            <person name="Lee S."/>
            <person name="Talag J."/>
            <person name="Welchert J."/>
            <person name="Wing R.A."/>
        </authorList>
    </citation>
    <scope>NUCLEOTIDE SEQUENCE [LARGE SCALE GENOMIC DNA]</scope>
    <source>
        <strain evidence="1">cv. OR44</strain>
    </source>
</reference>
<reference evidence="1" key="1">
    <citation type="submission" date="2015-04" db="UniProtKB">
        <authorList>
            <consortium name="EnsemblPlants"/>
        </authorList>
    </citation>
    <scope>IDENTIFICATION</scope>
</reference>
<evidence type="ECO:0000313" key="2">
    <source>
        <dbReference type="Proteomes" id="UP000008021"/>
    </source>
</evidence>
<sequence>MVDWPLIDDQKPVLEHSKFALRFFQPQVTRSMLHTLYFQEWKAKSLLLFVKIGIPLFGPIELAHAS</sequence>
<proteinExistence type="predicted"/>